<proteinExistence type="predicted"/>
<dbReference type="EMBL" id="JAAIKD010000007">
    <property type="protein sequence ID" value="NEV94875.1"/>
    <property type="molecule type" value="Genomic_DNA"/>
</dbReference>
<keyword evidence="1" id="KW-0472">Membrane</keyword>
<accession>A0A6B3R6Q7</accession>
<comment type="caution">
    <text evidence="2">The sequence shown here is derived from an EMBL/GenBank/DDBJ whole genome shotgun (WGS) entry which is preliminary data.</text>
</comment>
<feature type="transmembrane region" description="Helical" evidence="1">
    <location>
        <begin position="7"/>
        <end position="26"/>
    </location>
</feature>
<dbReference type="AlphaFoldDB" id="A0A6B3R6Q7"/>
<evidence type="ECO:0008006" key="4">
    <source>
        <dbReference type="Google" id="ProtNLM"/>
    </source>
</evidence>
<gene>
    <name evidence="2" type="ORF">G3567_12050</name>
</gene>
<evidence type="ECO:0000313" key="3">
    <source>
        <dbReference type="Proteomes" id="UP000478505"/>
    </source>
</evidence>
<dbReference type="RefSeq" id="WP_164005570.1">
    <property type="nucleotide sequence ID" value="NZ_JAAIKD010000007.1"/>
</dbReference>
<reference evidence="2 3" key="1">
    <citation type="submission" date="2020-02" db="EMBL/GenBank/DDBJ databases">
        <title>Flavobacteriaceae Psychroflexus bacterium YR1-1, complete genome.</title>
        <authorList>
            <person name="Li Y."/>
            <person name="Wu S."/>
        </authorList>
    </citation>
    <scope>NUCLEOTIDE SEQUENCE [LARGE SCALE GENOMIC DNA]</scope>
    <source>
        <strain evidence="2 3">YR1-1</strain>
    </source>
</reference>
<sequence>MKPFYRYAIAALVLLIALFFIANFWVSKKIKTHLAEVDSLYYSSYYVNALTGIFSLEEVKFDDAAMDIKIKDMELDVALVPLLMNNQLIIERIDVSRLDLKLFTSSNLESKAHKESKDLIIKKLQLKDANITLTGKDKIAFEVVQLNLKAENITWPLDKNYAWLNNETLKIDAKNLRYTMDTLHDLNSEAFDFYDKELLFTNFSITPKFTKSEYVNHIQTEKDLMDLKSKSLKISGFRLQKKDNLLHVSSRKIEMDSTNFDIYRDKTVLDDNSYKPLYSQALRELNFELDIDSLLISELDITYGELIKPDRQPGRIRIKAIQAQVLNIHNTLEAEHPEIKAEAKARFSEDSEIVFHLNLVPDHEQFYVSTNLRQIEDRSINGFFAPAMRMEMDGKIDEMKTSAYGNNTEMNGDFSLNYENLKVNILNKNGSKNSFASLMSNALIRNNNAGQTRPLKNVERNTTKSFWNYVWTFHLEGLKKSLL</sequence>
<evidence type="ECO:0000313" key="2">
    <source>
        <dbReference type="EMBL" id="NEV94875.1"/>
    </source>
</evidence>
<name>A0A6B3R6Q7_9FLAO</name>
<evidence type="ECO:0000256" key="1">
    <source>
        <dbReference type="SAM" id="Phobius"/>
    </source>
</evidence>
<keyword evidence="1" id="KW-1133">Transmembrane helix</keyword>
<protein>
    <recommendedName>
        <fullName evidence="4">DUF748 domain-containing protein</fullName>
    </recommendedName>
</protein>
<keyword evidence="3" id="KW-1185">Reference proteome</keyword>
<dbReference type="Proteomes" id="UP000478505">
    <property type="component" value="Unassembled WGS sequence"/>
</dbReference>
<organism evidence="2 3">
    <name type="scientific">Psychroflexus aurantiacus</name>
    <dbReference type="NCBI Taxonomy" id="2709310"/>
    <lineage>
        <taxon>Bacteria</taxon>
        <taxon>Pseudomonadati</taxon>
        <taxon>Bacteroidota</taxon>
        <taxon>Flavobacteriia</taxon>
        <taxon>Flavobacteriales</taxon>
        <taxon>Flavobacteriaceae</taxon>
        <taxon>Psychroflexus</taxon>
    </lineage>
</organism>
<keyword evidence="1" id="KW-0812">Transmembrane</keyword>